<organism evidence="2 3">
    <name type="scientific">Coffea canephora</name>
    <name type="common">Robusta coffee</name>
    <dbReference type="NCBI Taxonomy" id="49390"/>
    <lineage>
        <taxon>Eukaryota</taxon>
        <taxon>Viridiplantae</taxon>
        <taxon>Streptophyta</taxon>
        <taxon>Embryophyta</taxon>
        <taxon>Tracheophyta</taxon>
        <taxon>Spermatophyta</taxon>
        <taxon>Magnoliopsida</taxon>
        <taxon>eudicotyledons</taxon>
        <taxon>Gunneridae</taxon>
        <taxon>Pentapetalae</taxon>
        <taxon>asterids</taxon>
        <taxon>lamiids</taxon>
        <taxon>Gentianales</taxon>
        <taxon>Rubiaceae</taxon>
        <taxon>Ixoroideae</taxon>
        <taxon>Gardenieae complex</taxon>
        <taxon>Bertiereae - Coffeeae clade</taxon>
        <taxon>Coffeeae</taxon>
        <taxon>Coffea</taxon>
    </lineage>
</organism>
<dbReference type="OMA" id="FDCTCPA"/>
<dbReference type="SMART" id="SM00028">
    <property type="entry name" value="TPR"/>
    <property type="match status" value="4"/>
</dbReference>
<gene>
    <name evidence="2" type="ORF">GSCOC_T00038995001</name>
</gene>
<dbReference type="FunCoup" id="A0A068UZY3">
    <property type="interactions" value="1785"/>
</dbReference>
<evidence type="ECO:0000313" key="3">
    <source>
        <dbReference type="Proteomes" id="UP000295252"/>
    </source>
</evidence>
<dbReference type="Gramene" id="CDP13867">
    <property type="protein sequence ID" value="CDP13867"/>
    <property type="gene ID" value="GSCOC_T00038995001"/>
</dbReference>
<proteinExistence type="predicted"/>
<dbReference type="Pfam" id="PF00856">
    <property type="entry name" value="SET"/>
    <property type="match status" value="1"/>
</dbReference>
<feature type="domain" description="SET" evidence="1">
    <location>
        <begin position="216"/>
        <end position="526"/>
    </location>
</feature>
<dbReference type="OrthoDB" id="1926212at2759"/>
<dbReference type="PROSITE" id="PS50280">
    <property type="entry name" value="SET"/>
    <property type="match status" value="1"/>
</dbReference>
<dbReference type="STRING" id="49390.A0A068UZY3"/>
<dbReference type="InterPro" id="IPR019734">
    <property type="entry name" value="TPR_rpt"/>
</dbReference>
<sequence length="793" mass="88563">MEKLKALVPETLKRRILASTADDLLSTSSSLLDFFDPLPLFHRIVGELTDSESGLCSKDKKVALESKLKGNECFSRGDFPDAVQFYSKALRFAPAGVDEMGKDLVSVLYVNRAFAFYKMGLLVECLRDSSRALSNSPGYIKGWFRRGKANASLGNHEDALRDLTISMKLEFSLSGKRQIENEMKMILDRSKEKTSSLQKSGSLQTSDECRLDIPDEPCQIKLQCVSTTTKGRGLTTLADIPEASLVHEEDPYAAIILKHCRESHCHFCFNELPMDSLPCPSCLIPLYCSQLCQVQASGDKMHDTAIDGSFIYKFSDDLQKYMSDVVSVKFSSSCSKNFTEHGHECGGLHWPLVLPSEVVLAGRVLAKYIEQQRPSSLNLSLRGLWDLCHNYAQLPPESKLEFHVYSIVLMHCLQHSYGSEFAISGETIAQLVILLSQIRANSMAIVRMTSFDAIGSLRQHPEFSPAADASTISMKQMKVGQAVYLAGSMFNHSCQPNIHAYFVSRTLYVRATEYVARGSELELSYGPQVGQLDCKDRQQFLEDHYSFSCKCSGCSQLNLSDLVLNSYRCVKMNCYGVVLDSHVVEYENQKLHSFLGPPGMINSNLKVDKCRIDSISKIARYVLENNHLVKPGCCLNCGTERDLESLHSAINEADICFRGLQDAFASSEVPVNALQDALRSLDLLRRTIHPLNKRLAEMEDSLAQAFCLVGKLQTALDHCQKSIKILEKLYDPNHIAIGNELLKLASIQLSFEDSTASDTLNRVAAIFLRYYGSHANKIFPCLQLLKEEALRNQ</sequence>
<dbReference type="InParanoid" id="A0A068UZY3"/>
<protein>
    <recommendedName>
        <fullName evidence="1">SET domain-containing protein</fullName>
    </recommendedName>
</protein>
<dbReference type="SUPFAM" id="SSF82199">
    <property type="entry name" value="SET domain"/>
    <property type="match status" value="1"/>
</dbReference>
<reference evidence="3" key="1">
    <citation type="journal article" date="2014" name="Science">
        <title>The coffee genome provides insight into the convergent evolution of caffeine biosynthesis.</title>
        <authorList>
            <person name="Denoeud F."/>
            <person name="Carretero-Paulet L."/>
            <person name="Dereeper A."/>
            <person name="Droc G."/>
            <person name="Guyot R."/>
            <person name="Pietrella M."/>
            <person name="Zheng C."/>
            <person name="Alberti A."/>
            <person name="Anthony F."/>
            <person name="Aprea G."/>
            <person name="Aury J.M."/>
            <person name="Bento P."/>
            <person name="Bernard M."/>
            <person name="Bocs S."/>
            <person name="Campa C."/>
            <person name="Cenci A."/>
            <person name="Combes M.C."/>
            <person name="Crouzillat D."/>
            <person name="Da Silva C."/>
            <person name="Daddiego L."/>
            <person name="De Bellis F."/>
            <person name="Dussert S."/>
            <person name="Garsmeur O."/>
            <person name="Gayraud T."/>
            <person name="Guignon V."/>
            <person name="Jahn K."/>
            <person name="Jamilloux V."/>
            <person name="Joet T."/>
            <person name="Labadie K."/>
            <person name="Lan T."/>
            <person name="Leclercq J."/>
            <person name="Lepelley M."/>
            <person name="Leroy T."/>
            <person name="Li L.T."/>
            <person name="Librado P."/>
            <person name="Lopez L."/>
            <person name="Munoz A."/>
            <person name="Noel B."/>
            <person name="Pallavicini A."/>
            <person name="Perrotta G."/>
            <person name="Poncet V."/>
            <person name="Pot D."/>
            <person name="Priyono X."/>
            <person name="Rigoreau M."/>
            <person name="Rouard M."/>
            <person name="Rozas J."/>
            <person name="Tranchant-Dubreuil C."/>
            <person name="VanBuren R."/>
            <person name="Zhang Q."/>
            <person name="Andrade A.C."/>
            <person name="Argout X."/>
            <person name="Bertrand B."/>
            <person name="de Kochko A."/>
            <person name="Graziosi G."/>
            <person name="Henry R.J."/>
            <person name="Jayarama X."/>
            <person name="Ming R."/>
            <person name="Nagai C."/>
            <person name="Rounsley S."/>
            <person name="Sankoff D."/>
            <person name="Giuliano G."/>
            <person name="Albert V.A."/>
            <person name="Wincker P."/>
            <person name="Lashermes P."/>
        </authorList>
    </citation>
    <scope>NUCLEOTIDE SEQUENCE [LARGE SCALE GENOMIC DNA]</scope>
    <source>
        <strain evidence="3">cv. DH200-94</strain>
    </source>
</reference>
<dbReference type="InterPro" id="IPR011990">
    <property type="entry name" value="TPR-like_helical_dom_sf"/>
</dbReference>
<keyword evidence="3" id="KW-1185">Reference proteome</keyword>
<dbReference type="InterPro" id="IPR001214">
    <property type="entry name" value="SET_dom"/>
</dbReference>
<dbReference type="PhylomeDB" id="A0A068UZY3"/>
<dbReference type="EMBL" id="HG739162">
    <property type="protein sequence ID" value="CDP13867.1"/>
    <property type="molecule type" value="Genomic_DNA"/>
</dbReference>
<dbReference type="Gene3D" id="2.170.270.10">
    <property type="entry name" value="SET domain"/>
    <property type="match status" value="1"/>
</dbReference>
<evidence type="ECO:0000313" key="2">
    <source>
        <dbReference type="EMBL" id="CDP13867.1"/>
    </source>
</evidence>
<dbReference type="PANTHER" id="PTHR47337:SF1">
    <property type="entry name" value="TETRATRICOPEPTIDE REPEAT (TPR)-LIKE SUPERFAMILY PROTEIN"/>
    <property type="match status" value="1"/>
</dbReference>
<name>A0A068UZY3_COFCA</name>
<dbReference type="SUPFAM" id="SSF48452">
    <property type="entry name" value="TPR-like"/>
    <property type="match status" value="1"/>
</dbReference>
<dbReference type="Gene3D" id="1.25.40.10">
    <property type="entry name" value="Tetratricopeptide repeat domain"/>
    <property type="match status" value="2"/>
</dbReference>
<evidence type="ECO:0000259" key="1">
    <source>
        <dbReference type="PROSITE" id="PS50280"/>
    </source>
</evidence>
<dbReference type="PANTHER" id="PTHR47337">
    <property type="entry name" value="TETRATRICOPEPTIDE REPEAT (TPR)-LIKE SUPERFAMILY PROTEIN"/>
    <property type="match status" value="1"/>
</dbReference>
<dbReference type="InterPro" id="IPR046341">
    <property type="entry name" value="SET_dom_sf"/>
</dbReference>
<dbReference type="AlphaFoldDB" id="A0A068UZY3"/>
<dbReference type="Proteomes" id="UP000295252">
    <property type="component" value="Chromosome IV"/>
</dbReference>
<accession>A0A068UZY3</accession>